<evidence type="ECO:0000256" key="5">
    <source>
        <dbReference type="ARBA" id="ARBA00023012"/>
    </source>
</evidence>
<gene>
    <name evidence="9" type="ORF">GCM10017581_022350</name>
</gene>
<evidence type="ECO:0000313" key="9">
    <source>
        <dbReference type="EMBL" id="GLL00495.1"/>
    </source>
</evidence>
<dbReference type="GO" id="GO:0004673">
    <property type="term" value="F:protein histidine kinase activity"/>
    <property type="evidence" value="ECO:0007669"/>
    <property type="project" value="UniProtKB-EC"/>
</dbReference>
<dbReference type="PROSITE" id="PS51173">
    <property type="entry name" value="CBM2"/>
    <property type="match status" value="1"/>
</dbReference>
<dbReference type="Proteomes" id="UP001143480">
    <property type="component" value="Unassembled WGS sequence"/>
</dbReference>
<dbReference type="InterPro" id="IPR003594">
    <property type="entry name" value="HATPase_dom"/>
</dbReference>
<sequence>MVATVLPSLPGAIVLIAAAAAAGALLGWPGAVVGLGLAVLVEGTAARVAVGLAGILPWAAMLAWRRYLAFTRARRAARVDLDATMEFPRAPLPILVAALTQEWSARTGIGVILHSAGLDDDPGDDPAGRELSWVLREALRNVAAHARASTVAVTLQRDASGLTLEVRDDGAGFVVPDVLDGFGGLLGMQERARAAGGRLEVWSRPGGGTRITVTVAAAGAVRIGGPTWRVRLGAGLAAAAVPLLLVALMPTPDGRNTPLAAGETGVPFDPNATRGPATPPPPTSGAPARSAAPARTPPARTSSAPSTAASAPAPPPPATGGTGTALAEQRTCRVAYVKRSEWSPGFVADVTLTNLAATPVSGWALRFDFAAGQKVTTSWNGVVTQNGPTVTVAPPGDRPSLAAGASLTIGVQGTWQGTNPSPASFTLNGAACS</sequence>
<evidence type="ECO:0000256" key="4">
    <source>
        <dbReference type="ARBA" id="ARBA00022777"/>
    </source>
</evidence>
<feature type="transmembrane region" description="Helical" evidence="7">
    <location>
        <begin position="12"/>
        <end position="39"/>
    </location>
</feature>
<feature type="region of interest" description="Disordered" evidence="6">
    <location>
        <begin position="256"/>
        <end position="326"/>
    </location>
</feature>
<keyword evidence="4" id="KW-0418">Kinase</keyword>
<evidence type="ECO:0000313" key="10">
    <source>
        <dbReference type="Proteomes" id="UP001143480"/>
    </source>
</evidence>
<dbReference type="InterPro" id="IPR036890">
    <property type="entry name" value="HATPase_C_sf"/>
</dbReference>
<dbReference type="Gene3D" id="3.30.565.10">
    <property type="entry name" value="Histidine kinase-like ATPase, C-terminal domain"/>
    <property type="match status" value="1"/>
</dbReference>
<dbReference type="EMBL" id="BSFP01000008">
    <property type="protein sequence ID" value="GLL00495.1"/>
    <property type="molecule type" value="Genomic_DNA"/>
</dbReference>
<evidence type="ECO:0000256" key="6">
    <source>
        <dbReference type="SAM" id="MobiDB-lite"/>
    </source>
</evidence>
<evidence type="ECO:0000256" key="7">
    <source>
        <dbReference type="SAM" id="Phobius"/>
    </source>
</evidence>
<feature type="transmembrane region" description="Helical" evidence="7">
    <location>
        <begin position="232"/>
        <end position="249"/>
    </location>
</feature>
<dbReference type="GO" id="GO:0005975">
    <property type="term" value="P:carbohydrate metabolic process"/>
    <property type="evidence" value="ECO:0007669"/>
    <property type="project" value="InterPro"/>
</dbReference>
<protein>
    <recommendedName>
        <fullName evidence="2">histidine kinase</fullName>
        <ecNumber evidence="2">2.7.13.3</ecNumber>
    </recommendedName>
</protein>
<dbReference type="EC" id="2.7.13.3" evidence="2"/>
<dbReference type="Gene3D" id="2.60.40.290">
    <property type="match status" value="1"/>
</dbReference>
<evidence type="ECO:0000256" key="2">
    <source>
        <dbReference type="ARBA" id="ARBA00012438"/>
    </source>
</evidence>
<accession>A0A9W6KGV6</accession>
<keyword evidence="7" id="KW-0812">Transmembrane</keyword>
<dbReference type="PANTHER" id="PTHR24421">
    <property type="entry name" value="NITRATE/NITRITE SENSOR PROTEIN NARX-RELATED"/>
    <property type="match status" value="1"/>
</dbReference>
<keyword evidence="3" id="KW-0808">Transferase</keyword>
<evidence type="ECO:0000259" key="8">
    <source>
        <dbReference type="PROSITE" id="PS51173"/>
    </source>
</evidence>
<keyword evidence="10" id="KW-1185">Reference proteome</keyword>
<evidence type="ECO:0000256" key="1">
    <source>
        <dbReference type="ARBA" id="ARBA00000085"/>
    </source>
</evidence>
<dbReference type="RefSeq" id="WP_261962563.1">
    <property type="nucleotide sequence ID" value="NZ_BAAAXA010000001.1"/>
</dbReference>
<dbReference type="GO" id="GO:0000160">
    <property type="term" value="P:phosphorelay signal transduction system"/>
    <property type="evidence" value="ECO:0007669"/>
    <property type="project" value="UniProtKB-KW"/>
</dbReference>
<feature type="domain" description="CBM2" evidence="8">
    <location>
        <begin position="314"/>
        <end position="433"/>
    </location>
</feature>
<dbReference type="SMART" id="SM00637">
    <property type="entry name" value="CBD_II"/>
    <property type="match status" value="1"/>
</dbReference>
<evidence type="ECO:0000256" key="3">
    <source>
        <dbReference type="ARBA" id="ARBA00022679"/>
    </source>
</evidence>
<dbReference type="AlphaFoldDB" id="A0A9W6KGV6"/>
<dbReference type="InterPro" id="IPR050482">
    <property type="entry name" value="Sensor_HK_TwoCompSys"/>
</dbReference>
<dbReference type="Pfam" id="PF00553">
    <property type="entry name" value="CBM_2"/>
    <property type="match status" value="1"/>
</dbReference>
<keyword evidence="7" id="KW-0472">Membrane</keyword>
<comment type="catalytic activity">
    <reaction evidence="1">
        <text>ATP + protein L-histidine = ADP + protein N-phospho-L-histidine.</text>
        <dbReference type="EC" id="2.7.13.3"/>
    </reaction>
</comment>
<organism evidence="9 10">
    <name type="scientific">Dactylosporangium matsuzakiense</name>
    <dbReference type="NCBI Taxonomy" id="53360"/>
    <lineage>
        <taxon>Bacteria</taxon>
        <taxon>Bacillati</taxon>
        <taxon>Actinomycetota</taxon>
        <taxon>Actinomycetes</taxon>
        <taxon>Micromonosporales</taxon>
        <taxon>Micromonosporaceae</taxon>
        <taxon>Dactylosporangium</taxon>
    </lineage>
</organism>
<reference evidence="9" key="1">
    <citation type="journal article" date="2014" name="Int. J. Syst. Evol. Microbiol.">
        <title>Complete genome sequence of Corynebacterium casei LMG S-19264T (=DSM 44701T), isolated from a smear-ripened cheese.</title>
        <authorList>
            <consortium name="US DOE Joint Genome Institute (JGI-PGF)"/>
            <person name="Walter F."/>
            <person name="Albersmeier A."/>
            <person name="Kalinowski J."/>
            <person name="Ruckert C."/>
        </authorList>
    </citation>
    <scope>NUCLEOTIDE SEQUENCE</scope>
    <source>
        <strain evidence="9">VKM Ac-1321</strain>
    </source>
</reference>
<keyword evidence="5" id="KW-0902">Two-component regulatory system</keyword>
<dbReference type="GO" id="GO:0004553">
    <property type="term" value="F:hydrolase activity, hydrolyzing O-glycosyl compounds"/>
    <property type="evidence" value="ECO:0007669"/>
    <property type="project" value="InterPro"/>
</dbReference>
<dbReference type="PANTHER" id="PTHR24421:SF10">
    <property type="entry name" value="NITRATE_NITRITE SENSOR PROTEIN NARQ"/>
    <property type="match status" value="1"/>
</dbReference>
<reference evidence="9" key="2">
    <citation type="submission" date="2023-01" db="EMBL/GenBank/DDBJ databases">
        <authorList>
            <person name="Sun Q."/>
            <person name="Evtushenko L."/>
        </authorList>
    </citation>
    <scope>NUCLEOTIDE SEQUENCE</scope>
    <source>
        <strain evidence="9">VKM Ac-1321</strain>
    </source>
</reference>
<name>A0A9W6KGV6_9ACTN</name>
<dbReference type="GO" id="GO:0030247">
    <property type="term" value="F:polysaccharide binding"/>
    <property type="evidence" value="ECO:0007669"/>
    <property type="project" value="UniProtKB-UniRule"/>
</dbReference>
<feature type="transmembrane region" description="Helical" evidence="7">
    <location>
        <begin position="45"/>
        <end position="64"/>
    </location>
</feature>
<comment type="caution">
    <text evidence="9">The sequence shown here is derived from an EMBL/GenBank/DDBJ whole genome shotgun (WGS) entry which is preliminary data.</text>
</comment>
<dbReference type="InterPro" id="IPR008965">
    <property type="entry name" value="CBM2/CBM3_carb-bd_dom_sf"/>
</dbReference>
<keyword evidence="7" id="KW-1133">Transmembrane helix</keyword>
<dbReference type="InterPro" id="IPR012291">
    <property type="entry name" value="CBM2_carb-bd_dom_sf"/>
</dbReference>
<dbReference type="SUPFAM" id="SSF55874">
    <property type="entry name" value="ATPase domain of HSP90 chaperone/DNA topoisomerase II/histidine kinase"/>
    <property type="match status" value="1"/>
</dbReference>
<feature type="compositionally biased region" description="Low complexity" evidence="6">
    <location>
        <begin position="285"/>
        <end position="311"/>
    </location>
</feature>
<dbReference type="InterPro" id="IPR001919">
    <property type="entry name" value="CBD2"/>
</dbReference>
<dbReference type="CDD" id="cd16917">
    <property type="entry name" value="HATPase_UhpB-NarQ-NarX-like"/>
    <property type="match status" value="1"/>
</dbReference>
<dbReference type="Pfam" id="PF02518">
    <property type="entry name" value="HATPase_c"/>
    <property type="match status" value="1"/>
</dbReference>
<dbReference type="SUPFAM" id="SSF49384">
    <property type="entry name" value="Carbohydrate-binding domain"/>
    <property type="match status" value="1"/>
</dbReference>
<proteinExistence type="predicted"/>